<evidence type="ECO:0000259" key="4">
    <source>
        <dbReference type="PROSITE" id="PS51387"/>
    </source>
</evidence>
<dbReference type="InterPro" id="IPR016166">
    <property type="entry name" value="FAD-bd_PCMH"/>
</dbReference>
<dbReference type="InterPro" id="IPR002346">
    <property type="entry name" value="Mopterin_DH_FAD-bd"/>
</dbReference>
<dbReference type="RefSeq" id="WP_054358136.1">
    <property type="nucleotide sequence ID" value="NZ_LJYW01000001.1"/>
</dbReference>
<dbReference type="GO" id="GO:0071949">
    <property type="term" value="F:FAD binding"/>
    <property type="evidence" value="ECO:0007669"/>
    <property type="project" value="InterPro"/>
</dbReference>
<dbReference type="EMBL" id="LJYW01000001">
    <property type="protein sequence ID" value="KPL51973.1"/>
    <property type="molecule type" value="Genomic_DNA"/>
</dbReference>
<dbReference type="AlphaFoldDB" id="A0A0P6W378"/>
<dbReference type="Pfam" id="PF03450">
    <property type="entry name" value="CO_deh_flav_C"/>
    <property type="match status" value="1"/>
</dbReference>
<evidence type="ECO:0000313" key="5">
    <source>
        <dbReference type="EMBL" id="KPL51973.1"/>
    </source>
</evidence>
<dbReference type="STRING" id="665126.ABB55_06815"/>
<gene>
    <name evidence="5" type="ORF">ABB55_06815</name>
</gene>
<protein>
    <submittedName>
        <fullName evidence="5">Xanthine dehydrogenase</fullName>
    </submittedName>
</protein>
<dbReference type="InterPro" id="IPR016167">
    <property type="entry name" value="FAD-bd_PCMH_sub1"/>
</dbReference>
<evidence type="ECO:0000256" key="3">
    <source>
        <dbReference type="ARBA" id="ARBA00023002"/>
    </source>
</evidence>
<evidence type="ECO:0000256" key="1">
    <source>
        <dbReference type="ARBA" id="ARBA00022630"/>
    </source>
</evidence>
<dbReference type="PANTHER" id="PTHR42659:SF2">
    <property type="entry name" value="XANTHINE DEHYDROGENASE SUBUNIT C-RELATED"/>
    <property type="match status" value="1"/>
</dbReference>
<dbReference type="GO" id="GO:0016491">
    <property type="term" value="F:oxidoreductase activity"/>
    <property type="evidence" value="ECO:0007669"/>
    <property type="project" value="UniProtKB-KW"/>
</dbReference>
<sequence>MFWQPTSLQEAVRLLADEGGILVAGGTDVFPALVDRPSPAGLIDLTRCAELKGIAIGADAIRIGAGSRWSEIARASLPRGLAALQAAAREVGSVQIQNSGTIGGNLCNASPAADGVPPLLALDAAIELVGPHGLRRLRVGDFVLGNRRTARAADEILSAVLIPRRLEAGGSAFLKLGARRYMVISIVMVAVTLVPGPDGRIADARVAVGAASAAAQRLGGLEARLIGTDPVGSAPADLVSAADVAGLSPIDDVRASAAYRLDAARELVGRAILQAWEAARA</sequence>
<dbReference type="PROSITE" id="PS51387">
    <property type="entry name" value="FAD_PCMH"/>
    <property type="match status" value="1"/>
</dbReference>
<organism evidence="5 6">
    <name type="scientific">Prosthecodimorpha hirschii</name>
    <dbReference type="NCBI Taxonomy" id="665126"/>
    <lineage>
        <taxon>Bacteria</taxon>
        <taxon>Pseudomonadati</taxon>
        <taxon>Pseudomonadota</taxon>
        <taxon>Alphaproteobacteria</taxon>
        <taxon>Hyphomicrobiales</taxon>
        <taxon>Ancalomicrobiaceae</taxon>
        <taxon>Prosthecodimorpha</taxon>
    </lineage>
</organism>
<dbReference type="InterPro" id="IPR005107">
    <property type="entry name" value="CO_DH_flav_C"/>
</dbReference>
<dbReference type="Gene3D" id="3.30.43.10">
    <property type="entry name" value="Uridine Diphospho-n-acetylenolpyruvylglucosamine Reductase, domain 2"/>
    <property type="match status" value="1"/>
</dbReference>
<dbReference type="SUPFAM" id="SSF55447">
    <property type="entry name" value="CO dehydrogenase flavoprotein C-terminal domain-like"/>
    <property type="match status" value="1"/>
</dbReference>
<accession>A0A0P6W378</accession>
<dbReference type="InterPro" id="IPR036318">
    <property type="entry name" value="FAD-bd_PCMH-like_sf"/>
</dbReference>
<dbReference type="SMART" id="SM01092">
    <property type="entry name" value="CO_deh_flav_C"/>
    <property type="match status" value="1"/>
</dbReference>
<reference evidence="5 6" key="2">
    <citation type="submission" date="2015-10" db="EMBL/GenBank/DDBJ databases">
        <title>Draft Genome Sequence of Prosthecomicrobium hirschii ATCC 27832.</title>
        <authorList>
            <person name="Daniel J."/>
            <person name="Givan S.A."/>
            <person name="Brun Y.V."/>
            <person name="Brown P.J."/>
        </authorList>
    </citation>
    <scope>NUCLEOTIDE SEQUENCE [LARGE SCALE GENOMIC DNA]</scope>
    <source>
        <strain evidence="5 6">16</strain>
    </source>
</reference>
<dbReference type="Gene3D" id="3.30.390.50">
    <property type="entry name" value="CO dehydrogenase flavoprotein, C-terminal domain"/>
    <property type="match status" value="1"/>
</dbReference>
<keyword evidence="1" id="KW-0285">Flavoprotein</keyword>
<keyword evidence="2" id="KW-0274">FAD</keyword>
<comment type="caution">
    <text evidence="5">The sequence shown here is derived from an EMBL/GenBank/DDBJ whole genome shotgun (WGS) entry which is preliminary data.</text>
</comment>
<evidence type="ECO:0000313" key="6">
    <source>
        <dbReference type="Proteomes" id="UP000048984"/>
    </source>
</evidence>
<proteinExistence type="predicted"/>
<feature type="domain" description="FAD-binding PCMH-type" evidence="4">
    <location>
        <begin position="1"/>
        <end position="167"/>
    </location>
</feature>
<dbReference type="Gene3D" id="3.30.465.10">
    <property type="match status" value="1"/>
</dbReference>
<dbReference type="Proteomes" id="UP000048984">
    <property type="component" value="Unassembled WGS sequence"/>
</dbReference>
<dbReference type="PANTHER" id="PTHR42659">
    <property type="entry name" value="XANTHINE DEHYDROGENASE SUBUNIT C-RELATED"/>
    <property type="match status" value="1"/>
</dbReference>
<keyword evidence="6" id="KW-1185">Reference proteome</keyword>
<keyword evidence="3" id="KW-0560">Oxidoreductase</keyword>
<dbReference type="InterPro" id="IPR016169">
    <property type="entry name" value="FAD-bd_PCMH_sub2"/>
</dbReference>
<name>A0A0P6W378_9HYPH</name>
<dbReference type="InterPro" id="IPR036683">
    <property type="entry name" value="CO_DH_flav_C_dom_sf"/>
</dbReference>
<dbReference type="Pfam" id="PF00941">
    <property type="entry name" value="FAD_binding_5"/>
    <property type="match status" value="1"/>
</dbReference>
<dbReference type="InterPro" id="IPR051312">
    <property type="entry name" value="Diverse_Substr_Oxidored"/>
</dbReference>
<reference evidence="5 6" key="1">
    <citation type="submission" date="2015-09" db="EMBL/GenBank/DDBJ databases">
        <authorList>
            <person name="Jackson K.R."/>
            <person name="Lunt B.L."/>
            <person name="Fisher J.N.B."/>
            <person name="Gardner A.V."/>
            <person name="Bailey M.E."/>
            <person name="Deus L.M."/>
            <person name="Earl A.S."/>
            <person name="Gibby P.D."/>
            <person name="Hartmann K.A."/>
            <person name="Liu J.E."/>
            <person name="Manci A.M."/>
            <person name="Nielsen D.A."/>
            <person name="Solomon M.B."/>
            <person name="Breakwell D.P."/>
            <person name="Burnett S.H."/>
            <person name="Grose J.H."/>
        </authorList>
    </citation>
    <scope>NUCLEOTIDE SEQUENCE [LARGE SCALE GENOMIC DNA]</scope>
    <source>
        <strain evidence="5 6">16</strain>
    </source>
</reference>
<evidence type="ECO:0000256" key="2">
    <source>
        <dbReference type="ARBA" id="ARBA00022827"/>
    </source>
</evidence>
<dbReference type="SUPFAM" id="SSF56176">
    <property type="entry name" value="FAD-binding/transporter-associated domain-like"/>
    <property type="match status" value="1"/>
</dbReference>